<evidence type="ECO:0000313" key="2">
    <source>
        <dbReference type="Proteomes" id="UP000282876"/>
    </source>
</evidence>
<dbReference type="Proteomes" id="UP000282876">
    <property type="component" value="Unassembled WGS sequence"/>
</dbReference>
<protein>
    <submittedName>
        <fullName evidence="1">Uncharacterized protein</fullName>
    </submittedName>
</protein>
<name>A0A437AQP1_9MICR</name>
<dbReference type="EMBL" id="RCSS01000055">
    <property type="protein sequence ID" value="RVD93286.1"/>
    <property type="molecule type" value="Genomic_DNA"/>
</dbReference>
<dbReference type="AlphaFoldDB" id="A0A437AQP1"/>
<dbReference type="VEuPathDB" id="MicrosporidiaDB:TUBRATIS_001820"/>
<sequence length="461" mass="55136">MIYKFTEENSSFIKEATTSGDIQPHLESLKSKIELKENDLLTSVSKNYLKVIQHCQQLHKISLPQEITKNLLKFKEVGNKIIYSAQSEKENQFCLERVQNLIKEINLLLKILKYFNNSTTLKEEVLFLENVKEFILKFYKFNFFTVLENELKHKILFLNKRTKEEIGDWIVFLKRSAELIVKSITFEKSNSFIFKKVYEVRKLFDMERISDLIFVCNKLNININFVYECLQNYENENELVVFALALFFLSEISEIDKYINFSKIDNLNDIKKLKQVYDWIEEDTSLLESKHKEISFKILQENKPLLEENINLFLKKVKIDYNYELAEFIDTFICNKFMEGKKVDVSLLMKDDRFIGYEWNWQIMLKKEKEKSVNEKVIELQDQLSKIFLENMPYSQKVIKLLEIYNDDVVNKIDLFLYEKYLEKVNQFVKVNELKGEVVVLAKYLEERKCCNENLKKLLIK</sequence>
<accession>A0A437AQP1</accession>
<comment type="caution">
    <text evidence="1">The sequence shown here is derived from an EMBL/GenBank/DDBJ whole genome shotgun (WGS) entry which is preliminary data.</text>
</comment>
<proteinExistence type="predicted"/>
<evidence type="ECO:0000313" key="1">
    <source>
        <dbReference type="EMBL" id="RVD93286.1"/>
    </source>
</evidence>
<organism evidence="1 2">
    <name type="scientific">Tubulinosema ratisbonensis</name>
    <dbReference type="NCBI Taxonomy" id="291195"/>
    <lineage>
        <taxon>Eukaryota</taxon>
        <taxon>Fungi</taxon>
        <taxon>Fungi incertae sedis</taxon>
        <taxon>Microsporidia</taxon>
        <taxon>Tubulinosematoidea</taxon>
        <taxon>Tubulinosematidae</taxon>
        <taxon>Tubulinosema</taxon>
    </lineage>
</organism>
<reference evidence="1 2" key="1">
    <citation type="submission" date="2018-10" db="EMBL/GenBank/DDBJ databases">
        <title>Draft genome sequence of the microsporidian Tubulinosema ratisbonensis.</title>
        <authorList>
            <person name="Polonais V."/>
            <person name="Peyretaillade E."/>
            <person name="Niehus S."/>
            <person name="Wawrzyniak I."/>
            <person name="Franchet A."/>
            <person name="Gaspin C."/>
            <person name="Reichstadt M."/>
            <person name="Belser C."/>
            <person name="Labadie K."/>
            <person name="Delbac F."/>
            <person name="Ferrandon D."/>
        </authorList>
    </citation>
    <scope>NUCLEOTIDE SEQUENCE [LARGE SCALE GENOMIC DNA]</scope>
    <source>
        <strain evidence="1 2">Franzen</strain>
    </source>
</reference>
<gene>
    <name evidence="1" type="ORF">TUBRATIS_001820</name>
</gene>
<dbReference type="OrthoDB" id="2192474at2759"/>
<keyword evidence="2" id="KW-1185">Reference proteome</keyword>